<sequence length="79" mass="7198">MGTGGGSSGRLVGSGILVGGGGILGACSDGVMADVLDIGTTLDGAIGLVEGGGTDSGGTDSGGTDSGVLLSSPSENLEK</sequence>
<name>A0A6C0ATT4_9ZZZZ</name>
<feature type="region of interest" description="Disordered" evidence="1">
    <location>
        <begin position="49"/>
        <end position="79"/>
    </location>
</feature>
<feature type="compositionally biased region" description="Polar residues" evidence="1">
    <location>
        <begin position="69"/>
        <end position="79"/>
    </location>
</feature>
<organism evidence="2">
    <name type="scientific">viral metagenome</name>
    <dbReference type="NCBI Taxonomy" id="1070528"/>
    <lineage>
        <taxon>unclassified sequences</taxon>
        <taxon>metagenomes</taxon>
        <taxon>organismal metagenomes</taxon>
    </lineage>
</organism>
<protein>
    <submittedName>
        <fullName evidence="2">Uncharacterized protein</fullName>
    </submittedName>
</protein>
<evidence type="ECO:0000313" key="2">
    <source>
        <dbReference type="EMBL" id="QHS82770.1"/>
    </source>
</evidence>
<proteinExistence type="predicted"/>
<accession>A0A6C0ATT4</accession>
<evidence type="ECO:0000256" key="1">
    <source>
        <dbReference type="SAM" id="MobiDB-lite"/>
    </source>
</evidence>
<reference evidence="2" key="1">
    <citation type="journal article" date="2020" name="Nature">
        <title>Giant virus diversity and host interactions through global metagenomics.</title>
        <authorList>
            <person name="Schulz F."/>
            <person name="Roux S."/>
            <person name="Paez-Espino D."/>
            <person name="Jungbluth S."/>
            <person name="Walsh D.A."/>
            <person name="Denef V.J."/>
            <person name="McMahon K.D."/>
            <person name="Konstantinidis K.T."/>
            <person name="Eloe-Fadrosh E.A."/>
            <person name="Kyrpides N.C."/>
            <person name="Woyke T."/>
        </authorList>
    </citation>
    <scope>NUCLEOTIDE SEQUENCE</scope>
    <source>
        <strain evidence="2">GVMAG-S-1101171-111</strain>
    </source>
</reference>
<dbReference type="EMBL" id="MN740805">
    <property type="protein sequence ID" value="QHS82770.1"/>
    <property type="molecule type" value="Genomic_DNA"/>
</dbReference>
<feature type="compositionally biased region" description="Gly residues" evidence="1">
    <location>
        <begin position="49"/>
        <end position="65"/>
    </location>
</feature>
<dbReference type="AlphaFoldDB" id="A0A6C0ATT4"/>